<dbReference type="Gene3D" id="3.20.20.190">
    <property type="entry name" value="Phosphatidylinositol (PI) phosphodiesterase"/>
    <property type="match status" value="1"/>
</dbReference>
<dbReference type="SUPFAM" id="SSF51695">
    <property type="entry name" value="PLC-like phosphodiesterases"/>
    <property type="match status" value="1"/>
</dbReference>
<dbReference type="AlphaFoldDB" id="A0A4R4K8N0"/>
<organism evidence="1 2">
    <name type="scientific">Arundinibacter roseus</name>
    <dbReference type="NCBI Taxonomy" id="2070510"/>
    <lineage>
        <taxon>Bacteria</taxon>
        <taxon>Pseudomonadati</taxon>
        <taxon>Bacteroidota</taxon>
        <taxon>Cytophagia</taxon>
        <taxon>Cytophagales</taxon>
        <taxon>Spirosomataceae</taxon>
        <taxon>Arundinibacter</taxon>
    </lineage>
</organism>
<comment type="caution">
    <text evidence="1">The sequence shown here is derived from an EMBL/GenBank/DDBJ whole genome shotgun (WGS) entry which is preliminary data.</text>
</comment>
<dbReference type="InterPro" id="IPR032075">
    <property type="entry name" value="PI-PLC-C1"/>
</dbReference>
<dbReference type="GO" id="GO:0006629">
    <property type="term" value="P:lipid metabolic process"/>
    <property type="evidence" value="ECO:0007669"/>
    <property type="project" value="InterPro"/>
</dbReference>
<reference evidence="1 2" key="1">
    <citation type="submission" date="2019-02" db="EMBL/GenBank/DDBJ databases">
        <title>Arundinibacter roseus gen. nov., sp. nov., a new member of the family Cytophagaceae.</title>
        <authorList>
            <person name="Szuroczki S."/>
            <person name="Khayer B."/>
            <person name="Sproer C."/>
            <person name="Toumi M."/>
            <person name="Szabo A."/>
            <person name="Felfoldi T."/>
            <person name="Schumann P."/>
            <person name="Toth E."/>
        </authorList>
    </citation>
    <scope>NUCLEOTIDE SEQUENCE [LARGE SCALE GENOMIC DNA]</scope>
    <source>
        <strain evidence="1 2">DMA-k-7a</strain>
    </source>
</reference>
<name>A0A4R4K8N0_9BACT</name>
<dbReference type="Proteomes" id="UP000295706">
    <property type="component" value="Unassembled WGS sequence"/>
</dbReference>
<sequence>MRSTVTRIGFIDLYPMRRLNNFCQLLFLNFYLFTQSVMTNYQDYAYHQVVFKSSHNSYDRQEKPLGRQLDFHPQSSNYYNCGCRGLELDIWRHSQSDPNSADWFTVNHLTNGGPQLKYYLDQLINWHTANPGHDVIWVSLDVKSWSGDKSTFPDELDRYLTNFLGRDLILSPKDMFSELTDTNFLSDLVKATGWPKLSAMTRKFIFCLSGDEDWKKYYAEHQPSVRLCLADCESVSTLLSPNKRAVYNVKAGDEKHSDLSNLKAANILARVYDADGDDDWDDAQTQGATIIATDKVSDHSWAAVSSQAPYSAFELRQ</sequence>
<dbReference type="Pfam" id="PF16670">
    <property type="entry name" value="PI-PLC-C1"/>
    <property type="match status" value="1"/>
</dbReference>
<protein>
    <submittedName>
        <fullName evidence="1">Uncharacterized protein</fullName>
    </submittedName>
</protein>
<dbReference type="OrthoDB" id="195526at2"/>
<evidence type="ECO:0000313" key="2">
    <source>
        <dbReference type="Proteomes" id="UP000295706"/>
    </source>
</evidence>
<dbReference type="EMBL" id="SMJU01000008">
    <property type="protein sequence ID" value="TDB64064.1"/>
    <property type="molecule type" value="Genomic_DNA"/>
</dbReference>
<accession>A0A4R4K8N0</accession>
<dbReference type="InterPro" id="IPR017946">
    <property type="entry name" value="PLC-like_Pdiesterase_TIM-brl"/>
</dbReference>
<proteinExistence type="predicted"/>
<gene>
    <name evidence="1" type="ORF">EZE20_14065</name>
</gene>
<evidence type="ECO:0000313" key="1">
    <source>
        <dbReference type="EMBL" id="TDB64064.1"/>
    </source>
</evidence>
<keyword evidence="2" id="KW-1185">Reference proteome</keyword>
<dbReference type="GO" id="GO:0008081">
    <property type="term" value="F:phosphoric diester hydrolase activity"/>
    <property type="evidence" value="ECO:0007669"/>
    <property type="project" value="InterPro"/>
</dbReference>